<dbReference type="EMBL" id="BRYA01000645">
    <property type="protein sequence ID" value="GMI27528.1"/>
    <property type="molecule type" value="Genomic_DNA"/>
</dbReference>
<name>A0A9W7G143_9STRA</name>
<dbReference type="AlphaFoldDB" id="A0A9W7G143"/>
<organism evidence="1 2">
    <name type="scientific">Triparma columacea</name>
    <dbReference type="NCBI Taxonomy" id="722753"/>
    <lineage>
        <taxon>Eukaryota</taxon>
        <taxon>Sar</taxon>
        <taxon>Stramenopiles</taxon>
        <taxon>Ochrophyta</taxon>
        <taxon>Bolidophyceae</taxon>
        <taxon>Parmales</taxon>
        <taxon>Triparmaceae</taxon>
        <taxon>Triparma</taxon>
    </lineage>
</organism>
<comment type="caution">
    <text evidence="1">The sequence shown here is derived from an EMBL/GenBank/DDBJ whole genome shotgun (WGS) entry which is preliminary data.</text>
</comment>
<sequence>MGRVKDMVGRGDIIGAENIVGIMEVGGKERWMAEGILNVGKGEFTEGGVCFSNIKNIDKVEAIADNAAELWRKVVRTVEVDWGVAGTVNMSLCALYCNNLPLSLSLLTSGLRENTERFLCHEVAFNLCTLYDLGEGGGKEKKEIVRKLAGEWGADIGQGAFRI</sequence>
<keyword evidence="2" id="KW-1185">Reference proteome</keyword>
<reference evidence="2" key="1">
    <citation type="journal article" date="2023" name="Commun. Biol.">
        <title>Genome analysis of Parmales, the sister group of diatoms, reveals the evolutionary specialization of diatoms from phago-mixotrophs to photoautotrophs.</title>
        <authorList>
            <person name="Ban H."/>
            <person name="Sato S."/>
            <person name="Yoshikawa S."/>
            <person name="Yamada K."/>
            <person name="Nakamura Y."/>
            <person name="Ichinomiya M."/>
            <person name="Sato N."/>
            <person name="Blanc-Mathieu R."/>
            <person name="Endo H."/>
            <person name="Kuwata A."/>
            <person name="Ogata H."/>
        </authorList>
    </citation>
    <scope>NUCLEOTIDE SEQUENCE [LARGE SCALE GENOMIC DNA]</scope>
</reference>
<accession>A0A9W7G143</accession>
<evidence type="ECO:0000313" key="1">
    <source>
        <dbReference type="EMBL" id="GMI27528.1"/>
    </source>
</evidence>
<protein>
    <submittedName>
        <fullName evidence="1">Uncharacterized protein</fullName>
    </submittedName>
</protein>
<dbReference type="Proteomes" id="UP001165065">
    <property type="component" value="Unassembled WGS sequence"/>
</dbReference>
<gene>
    <name evidence="1" type="ORF">TrCOL_g2308</name>
</gene>
<evidence type="ECO:0000313" key="2">
    <source>
        <dbReference type="Proteomes" id="UP001165065"/>
    </source>
</evidence>
<proteinExistence type="predicted"/>